<proteinExistence type="predicted"/>
<keyword evidence="3" id="KW-1185">Reference proteome</keyword>
<evidence type="ECO:0000256" key="1">
    <source>
        <dbReference type="SAM" id="Phobius"/>
    </source>
</evidence>
<evidence type="ECO:0000313" key="3">
    <source>
        <dbReference type="Proteomes" id="UP000540412"/>
    </source>
</evidence>
<feature type="transmembrane region" description="Helical" evidence="1">
    <location>
        <begin position="41"/>
        <end position="61"/>
    </location>
</feature>
<name>A0A7W9P8M7_9NOCA</name>
<evidence type="ECO:0000313" key="2">
    <source>
        <dbReference type="EMBL" id="MBB5911213.1"/>
    </source>
</evidence>
<feature type="transmembrane region" description="Helical" evidence="1">
    <location>
        <begin position="196"/>
        <end position="215"/>
    </location>
</feature>
<protein>
    <submittedName>
        <fullName evidence="2">Threonine/homoserine/homoserine lactone efflux protein</fullName>
    </submittedName>
</protein>
<dbReference type="AlphaFoldDB" id="A0A7W9P8M7"/>
<dbReference type="EMBL" id="JACHIT010000001">
    <property type="protein sequence ID" value="MBB5911213.1"/>
    <property type="molecule type" value="Genomic_DNA"/>
</dbReference>
<comment type="caution">
    <text evidence="2">The sequence shown here is derived from an EMBL/GenBank/DDBJ whole genome shotgun (WGS) entry which is preliminary data.</text>
</comment>
<dbReference type="PROSITE" id="PS51257">
    <property type="entry name" value="PROKAR_LIPOPROTEIN"/>
    <property type="match status" value="1"/>
</dbReference>
<dbReference type="InterPro" id="IPR021315">
    <property type="entry name" value="Gap/Sap"/>
</dbReference>
<keyword evidence="1" id="KW-0472">Membrane</keyword>
<feature type="transmembrane region" description="Helical" evidence="1">
    <location>
        <begin position="73"/>
        <end position="91"/>
    </location>
</feature>
<dbReference type="RefSeq" id="WP_040749242.1">
    <property type="nucleotide sequence ID" value="NZ_JACHIT010000001.1"/>
</dbReference>
<feature type="transmembrane region" description="Helical" evidence="1">
    <location>
        <begin position="152"/>
        <end position="175"/>
    </location>
</feature>
<keyword evidence="1" id="KW-0812">Transmembrane</keyword>
<feature type="transmembrane region" description="Helical" evidence="1">
    <location>
        <begin position="116"/>
        <end position="140"/>
    </location>
</feature>
<sequence>MGDLFARLAPEIVGLLITPGAIAGCILLLHSREPIRNPLAFGGAFLLAYTLIAASALLGGASEPGSTSTGTSSAAGLAVGLLFLAAGAWIATRPRQAVPSAPKWLTQLRTADPRKAFVVGLVFAILNPNLFIMMSGMSVISSSHVGAGPALLAVVLLLLAAVLDFLVPIAVYLALGARARTALDGAEAWMIRNNRSTTMAVLFGFGILFTLRGIVNLS</sequence>
<feature type="transmembrane region" description="Helical" evidence="1">
    <location>
        <begin position="12"/>
        <end position="29"/>
    </location>
</feature>
<gene>
    <name evidence="2" type="ORF">BJY24_000080</name>
</gene>
<accession>A0A7W9P8M7</accession>
<dbReference type="Proteomes" id="UP000540412">
    <property type="component" value="Unassembled WGS sequence"/>
</dbReference>
<organism evidence="2 3">
    <name type="scientific">Nocardia transvalensis</name>
    <dbReference type="NCBI Taxonomy" id="37333"/>
    <lineage>
        <taxon>Bacteria</taxon>
        <taxon>Bacillati</taxon>
        <taxon>Actinomycetota</taxon>
        <taxon>Actinomycetes</taxon>
        <taxon>Mycobacteriales</taxon>
        <taxon>Nocardiaceae</taxon>
        <taxon>Nocardia</taxon>
    </lineage>
</organism>
<reference evidence="2 3" key="1">
    <citation type="submission" date="2020-08" db="EMBL/GenBank/DDBJ databases">
        <title>Sequencing the genomes of 1000 actinobacteria strains.</title>
        <authorList>
            <person name="Klenk H.-P."/>
        </authorList>
    </citation>
    <scope>NUCLEOTIDE SEQUENCE [LARGE SCALE GENOMIC DNA]</scope>
    <source>
        <strain evidence="2 3">DSM 43582</strain>
    </source>
</reference>
<dbReference type="Pfam" id="PF11139">
    <property type="entry name" value="SfLAP"/>
    <property type="match status" value="1"/>
</dbReference>
<keyword evidence="1" id="KW-1133">Transmembrane helix</keyword>